<dbReference type="KEGG" id="cmah:C1I91_05570"/>
<evidence type="ECO:0000313" key="2">
    <source>
        <dbReference type="Proteomes" id="UP000286268"/>
    </source>
</evidence>
<sequence>MLNNEFSQEFVDIKTGEYFTNEQLRECFLAEETLKKSKQRDAFRRKQQKHWTNLEVKEMLGGDFIQQQYINTVSVCLSDSGKFDSAFAFRMAYLTTYMDFNNILVFDASSKKITRFIEERDLIEVMGLASKQLRQFKKTCFDTGILEYEVIEGAKAIKVNKLIACKGKLPAYYKRNSIRVSVPYLQDIYSRAENREHKQLGYLIGLLPYINYEYSLLCLNPEQEYKNYLQPLTIQDICKILKYDITKASRLFDELRKTTLNGHCVFCVAGIGKKDAFFLNPKVFYKGVTPSGLKWLEELFESAEAWEDSRKLRIKNKKPIESLKQICKDAKILK</sequence>
<keyword evidence="2" id="KW-1185">Reference proteome</keyword>
<dbReference type="EMBL" id="CP025746">
    <property type="protein sequence ID" value="QAA31175.1"/>
    <property type="molecule type" value="Genomic_DNA"/>
</dbReference>
<organism evidence="1 2">
    <name type="scientific">Clostridium manihotivorum</name>
    <dbReference type="NCBI Taxonomy" id="2320868"/>
    <lineage>
        <taxon>Bacteria</taxon>
        <taxon>Bacillati</taxon>
        <taxon>Bacillota</taxon>
        <taxon>Clostridia</taxon>
        <taxon>Eubacteriales</taxon>
        <taxon>Clostridiaceae</taxon>
        <taxon>Clostridium</taxon>
    </lineage>
</organism>
<dbReference type="OrthoDB" id="1907780at2"/>
<dbReference type="AlphaFoldDB" id="A0A3R5X0D7"/>
<dbReference type="Proteomes" id="UP000286268">
    <property type="component" value="Chromosome"/>
</dbReference>
<evidence type="ECO:0000313" key="1">
    <source>
        <dbReference type="EMBL" id="QAA31175.1"/>
    </source>
</evidence>
<gene>
    <name evidence="1" type="ORF">C1I91_05570</name>
</gene>
<proteinExistence type="predicted"/>
<protein>
    <submittedName>
        <fullName evidence="1">Uncharacterized protein</fullName>
    </submittedName>
</protein>
<reference evidence="1 2" key="1">
    <citation type="submission" date="2018-01" db="EMBL/GenBank/DDBJ databases">
        <title>Genome Sequencing and Assembly of Anaerobacter polyendosporus strain CT4.</title>
        <authorList>
            <person name="Tachaapaikoon C."/>
            <person name="Sutheeworapong S."/>
            <person name="Jenjaroenpun P."/>
            <person name="Wongsurawat T."/>
            <person name="Nookeaw I."/>
            <person name="Cheawchanlertfa P."/>
            <person name="Kosugi A."/>
            <person name="Cheevadhanarak S."/>
            <person name="Ratanakhanokchai K."/>
        </authorList>
    </citation>
    <scope>NUCLEOTIDE SEQUENCE [LARGE SCALE GENOMIC DNA]</scope>
    <source>
        <strain evidence="1 2">CT4</strain>
    </source>
</reference>
<accession>A0A3R5X0D7</accession>
<name>A0A3R5X0D7_9CLOT</name>
<dbReference type="RefSeq" id="WP_128211897.1">
    <property type="nucleotide sequence ID" value="NZ_CP025746.1"/>
</dbReference>